<protein>
    <submittedName>
        <fullName evidence="6">Diguanylate cyclase</fullName>
    </submittedName>
</protein>
<dbReference type="PANTHER" id="PTHR30290:SF10">
    <property type="entry name" value="PERIPLASMIC OLIGOPEPTIDE-BINDING PROTEIN-RELATED"/>
    <property type="match status" value="1"/>
</dbReference>
<evidence type="ECO:0000313" key="7">
    <source>
        <dbReference type="Proteomes" id="UP000679284"/>
    </source>
</evidence>
<dbReference type="GO" id="GO:0030288">
    <property type="term" value="C:outer membrane-bounded periplasmic space"/>
    <property type="evidence" value="ECO:0007669"/>
    <property type="project" value="UniProtKB-ARBA"/>
</dbReference>
<evidence type="ECO:0000259" key="5">
    <source>
        <dbReference type="Pfam" id="PF00496"/>
    </source>
</evidence>
<dbReference type="KEGG" id="fap:GR316_03715"/>
<dbReference type="SUPFAM" id="SSF53850">
    <property type="entry name" value="Periplasmic binding protein-like II"/>
    <property type="match status" value="1"/>
</dbReference>
<dbReference type="InterPro" id="IPR030678">
    <property type="entry name" value="Peptide/Ni-bd"/>
</dbReference>
<dbReference type="InterPro" id="IPR000914">
    <property type="entry name" value="SBP_5_dom"/>
</dbReference>
<dbReference type="GO" id="GO:0015833">
    <property type="term" value="P:peptide transport"/>
    <property type="evidence" value="ECO:0007669"/>
    <property type="project" value="TreeGrafter"/>
</dbReference>
<dbReference type="GO" id="GO:0043190">
    <property type="term" value="C:ATP-binding cassette (ABC) transporter complex"/>
    <property type="evidence" value="ECO:0007669"/>
    <property type="project" value="InterPro"/>
</dbReference>
<keyword evidence="3" id="KW-0813">Transport</keyword>
<dbReference type="Pfam" id="PF00496">
    <property type="entry name" value="SBP_bac_5"/>
    <property type="match status" value="1"/>
</dbReference>
<feature type="domain" description="Solute-binding protein family 5" evidence="5">
    <location>
        <begin position="98"/>
        <end position="442"/>
    </location>
</feature>
<name>A0A8J8MSG3_9RHOB</name>
<dbReference type="CDD" id="cd08503">
    <property type="entry name" value="PBP2_NikA_DppA_OppA_like_17"/>
    <property type="match status" value="1"/>
</dbReference>
<dbReference type="PANTHER" id="PTHR30290">
    <property type="entry name" value="PERIPLASMIC BINDING COMPONENT OF ABC TRANSPORTER"/>
    <property type="match status" value="1"/>
</dbReference>
<dbReference type="GO" id="GO:1904680">
    <property type="term" value="F:peptide transmembrane transporter activity"/>
    <property type="evidence" value="ECO:0007669"/>
    <property type="project" value="TreeGrafter"/>
</dbReference>
<keyword evidence="7" id="KW-1185">Reference proteome</keyword>
<dbReference type="EMBL" id="CP047289">
    <property type="protein sequence ID" value="QUS35453.1"/>
    <property type="molecule type" value="Genomic_DNA"/>
</dbReference>
<evidence type="ECO:0000256" key="1">
    <source>
        <dbReference type="ARBA" id="ARBA00004418"/>
    </source>
</evidence>
<dbReference type="InterPro" id="IPR039424">
    <property type="entry name" value="SBP_5"/>
</dbReference>
<evidence type="ECO:0000313" key="6">
    <source>
        <dbReference type="EMBL" id="QUS35453.1"/>
    </source>
</evidence>
<gene>
    <name evidence="6" type="ORF">GR316_03715</name>
</gene>
<comment type="subcellular location">
    <subcellularLocation>
        <location evidence="1">Periplasm</location>
    </subcellularLocation>
</comment>
<proteinExistence type="inferred from homology"/>
<evidence type="ECO:0000256" key="4">
    <source>
        <dbReference type="ARBA" id="ARBA00022729"/>
    </source>
</evidence>
<dbReference type="Gene3D" id="3.40.190.10">
    <property type="entry name" value="Periplasmic binding protein-like II"/>
    <property type="match status" value="1"/>
</dbReference>
<organism evidence="6 7">
    <name type="scientific">Falsirhodobacter algicola</name>
    <dbReference type="NCBI Taxonomy" id="2692330"/>
    <lineage>
        <taxon>Bacteria</taxon>
        <taxon>Pseudomonadati</taxon>
        <taxon>Pseudomonadota</taxon>
        <taxon>Alphaproteobacteria</taxon>
        <taxon>Rhodobacterales</taxon>
        <taxon>Paracoccaceae</taxon>
        <taxon>Falsirhodobacter</taxon>
    </lineage>
</organism>
<accession>A0A8J8MSG3</accession>
<dbReference type="Proteomes" id="UP000679284">
    <property type="component" value="Chromosome"/>
</dbReference>
<evidence type="ECO:0000256" key="3">
    <source>
        <dbReference type="ARBA" id="ARBA00022448"/>
    </source>
</evidence>
<reference evidence="6" key="1">
    <citation type="submission" date="2020-01" db="EMBL/GenBank/DDBJ databases">
        <authorList>
            <person name="Yang Y."/>
            <person name="Kwon Y.M."/>
        </authorList>
    </citation>
    <scope>NUCLEOTIDE SEQUENCE</scope>
    <source>
        <strain evidence="6">PG104</strain>
    </source>
</reference>
<dbReference type="InterPro" id="IPR006311">
    <property type="entry name" value="TAT_signal"/>
</dbReference>
<sequence length="542" mass="59166">MTHPAARHHAADHLAGRINRREFLSHATALGVSVPVAYGLIGLRSPARAAGPAPGGTLRMAMSALPLCDPRIADWPEIGNVLRGWLEPLVQYNPDGTFTGALLESWAYADDARTLTLHLRPGIRWSNGDPFTAADVAANLRRWADAGVPGNAMAAVTAALQTDGRLNEDAVAIADDLTLTLTLGFPDATLIASFAEYTALLVHPAYDGADPSVDPVGTGPFLPVQIEPGTRHVLELDVARPWWGTEVLGGPWLDRIEYVDLGTDPARAAVAARAGEIEAVDQTIGRATSELDDLGWERSECPSAATLAIRFNQRMPPYDDRRVRLAIQKIVSNAVVLEIGYAGQGEIGENHHVAPLQPDYSPIGPAEFDTEAGLALLREAGMEGEEFTLTSLDDEWQALSCDVVAAQMVDAGLTVTRQILPGRDYWPNWRGFAFSATNWNMRPLGVQVLRLAYQSGSVWNETGFADPAFDEALRDALAIVDAEERQSVMQRLETMLRDQGVLIQPFWRRLARHVHPRAHGMDITPVLDHRHHEWWLEPAPAP</sequence>
<evidence type="ECO:0000256" key="2">
    <source>
        <dbReference type="ARBA" id="ARBA00005695"/>
    </source>
</evidence>
<keyword evidence="4" id="KW-0732">Signal</keyword>
<dbReference type="AlphaFoldDB" id="A0A8J8MSG3"/>
<dbReference type="PIRSF" id="PIRSF002741">
    <property type="entry name" value="MppA"/>
    <property type="match status" value="1"/>
</dbReference>
<dbReference type="RefSeq" id="WP_211784701.1">
    <property type="nucleotide sequence ID" value="NZ_CP047289.1"/>
</dbReference>
<comment type="similarity">
    <text evidence="2">Belongs to the bacterial solute-binding protein 5 family.</text>
</comment>
<dbReference type="Gene3D" id="3.10.105.10">
    <property type="entry name" value="Dipeptide-binding Protein, Domain 3"/>
    <property type="match status" value="1"/>
</dbReference>
<dbReference type="PROSITE" id="PS51318">
    <property type="entry name" value="TAT"/>
    <property type="match status" value="1"/>
</dbReference>